<sequence length="99" mass="10990">MVMLMFCFSLCRRMRTELVLLFITSHLTGVLPTPVDLTNRTDVGGLVQDQHIDLDWLGTLLKGFGKGSRSRRTGLVVVPTRLLASRVSGRLLDALHQGN</sequence>
<keyword evidence="3" id="KW-1185">Reference proteome</keyword>
<organism evidence="2 3">
    <name type="scientific">Branchiostoma lanceolatum</name>
    <name type="common">Common lancelet</name>
    <name type="synonym">Amphioxus lanceolatum</name>
    <dbReference type="NCBI Taxonomy" id="7740"/>
    <lineage>
        <taxon>Eukaryota</taxon>
        <taxon>Metazoa</taxon>
        <taxon>Chordata</taxon>
        <taxon>Cephalochordata</taxon>
        <taxon>Leptocardii</taxon>
        <taxon>Amphioxiformes</taxon>
        <taxon>Branchiostomatidae</taxon>
        <taxon>Branchiostoma</taxon>
    </lineage>
</organism>
<proteinExistence type="predicted"/>
<protein>
    <submittedName>
        <fullName evidence="2">Hypp4431 protein</fullName>
    </submittedName>
</protein>
<evidence type="ECO:0000313" key="3">
    <source>
        <dbReference type="Proteomes" id="UP000838412"/>
    </source>
</evidence>
<evidence type="ECO:0000313" key="2">
    <source>
        <dbReference type="EMBL" id="CAH1270777.1"/>
    </source>
</evidence>
<gene>
    <name evidence="2" type="primary">Hypp4431</name>
    <name evidence="2" type="ORF">BLAG_LOCUS22962</name>
</gene>
<reference evidence="2" key="1">
    <citation type="submission" date="2022-01" db="EMBL/GenBank/DDBJ databases">
        <authorList>
            <person name="Braso-Vives M."/>
        </authorList>
    </citation>
    <scope>NUCLEOTIDE SEQUENCE</scope>
</reference>
<keyword evidence="1" id="KW-0732">Signal</keyword>
<dbReference type="AlphaFoldDB" id="A0A8K0A7L8"/>
<feature type="chain" id="PRO_5035466831" evidence="1">
    <location>
        <begin position="33"/>
        <end position="99"/>
    </location>
</feature>
<name>A0A8K0A7L8_BRALA</name>
<feature type="signal peptide" evidence="1">
    <location>
        <begin position="1"/>
        <end position="32"/>
    </location>
</feature>
<evidence type="ECO:0000256" key="1">
    <source>
        <dbReference type="SAM" id="SignalP"/>
    </source>
</evidence>
<dbReference type="EMBL" id="OV696692">
    <property type="protein sequence ID" value="CAH1270777.1"/>
    <property type="molecule type" value="Genomic_DNA"/>
</dbReference>
<dbReference type="Proteomes" id="UP000838412">
    <property type="component" value="Chromosome 7"/>
</dbReference>
<accession>A0A8K0A7L8</accession>